<dbReference type="GO" id="GO:0032259">
    <property type="term" value="P:methylation"/>
    <property type="evidence" value="ECO:0007669"/>
    <property type="project" value="UniProtKB-KW"/>
</dbReference>
<dbReference type="SUPFAM" id="SSF53335">
    <property type="entry name" value="S-adenosyl-L-methionine-dependent methyltransferases"/>
    <property type="match status" value="1"/>
</dbReference>
<comment type="caution">
    <text evidence="1">The sequence shown here is derived from an EMBL/GenBank/DDBJ whole genome shotgun (WGS) entry which is preliminary data.</text>
</comment>
<gene>
    <name evidence="1" type="ORF">QC825_04080</name>
</gene>
<dbReference type="RefSeq" id="WP_251590683.1">
    <property type="nucleotide sequence ID" value="NZ_JAMLJI010000001.1"/>
</dbReference>
<sequence length="295" mass="32428">MTTPYQMAKGSQFETDWLALREPADHHARDNGLSDALKQALPFSPLTVTDLGAGRGSNLRFLAPKLTGAQHWHLVDHDPALLEAARLHPAPIAELTLTTQTASITDPAAVIASDTHLVTASALLDLVSDDWLSRLADYMMRHAQVGLFALSVDGHFSIDARPDSDNDHDVLEAMDQTMAQLINDHQRQERGLGTACGPDGWSCASQHFERAGYRVTVHDTPWRIHREVGISAQPLGERLLRERVAAAREIAPKSLHSQLEHWYSRRLTQFQAGHATIVVGHKDLLVVPAPDKATA</sequence>
<keyword evidence="2" id="KW-1185">Reference proteome</keyword>
<evidence type="ECO:0000313" key="1">
    <source>
        <dbReference type="EMBL" id="MDR5895254.1"/>
    </source>
</evidence>
<keyword evidence="1" id="KW-0489">Methyltransferase</keyword>
<dbReference type="GO" id="GO:0008168">
    <property type="term" value="F:methyltransferase activity"/>
    <property type="evidence" value="ECO:0007669"/>
    <property type="project" value="UniProtKB-KW"/>
</dbReference>
<dbReference type="InterPro" id="IPR029063">
    <property type="entry name" value="SAM-dependent_MTases_sf"/>
</dbReference>
<dbReference type="EC" id="2.1.-.-" evidence="1"/>
<dbReference type="EMBL" id="JARWAO010000002">
    <property type="protein sequence ID" value="MDR5895254.1"/>
    <property type="molecule type" value="Genomic_DNA"/>
</dbReference>
<protein>
    <submittedName>
        <fullName evidence="1">Class I SAM-dependent methyltransferase</fullName>
        <ecNumber evidence="1">2.1.-.-</ecNumber>
    </submittedName>
</protein>
<proteinExistence type="predicted"/>
<dbReference type="Gene3D" id="3.40.50.150">
    <property type="entry name" value="Vaccinia Virus protein VP39"/>
    <property type="match status" value="1"/>
</dbReference>
<accession>A0ABU1GTE5</accession>
<reference evidence="1 2" key="1">
    <citation type="submission" date="2023-04" db="EMBL/GenBank/DDBJ databases">
        <title>A long-awaited taxogenomic arrangement of the family Halomonadaceae.</title>
        <authorList>
            <person name="De La Haba R."/>
            <person name="Chuvochina M."/>
            <person name="Wittouck S."/>
            <person name="Arahal D.R."/>
            <person name="Sanchez-Porro C."/>
            <person name="Hugenholtz P."/>
            <person name="Ventosa A."/>
        </authorList>
    </citation>
    <scope>NUCLEOTIDE SEQUENCE [LARGE SCALE GENOMIC DNA]</scope>
    <source>
        <strain evidence="1 2">DSM 22428</strain>
    </source>
</reference>
<evidence type="ECO:0000313" key="2">
    <source>
        <dbReference type="Proteomes" id="UP001269375"/>
    </source>
</evidence>
<keyword evidence="1" id="KW-0808">Transferase</keyword>
<name>A0ABU1GTE5_9GAMM</name>
<dbReference type="Proteomes" id="UP001269375">
    <property type="component" value="Unassembled WGS sequence"/>
</dbReference>
<organism evidence="1 2">
    <name type="scientific">Larsenimonas suaedae</name>
    <dbReference type="NCBI Taxonomy" id="1851019"/>
    <lineage>
        <taxon>Bacteria</taxon>
        <taxon>Pseudomonadati</taxon>
        <taxon>Pseudomonadota</taxon>
        <taxon>Gammaproteobacteria</taxon>
        <taxon>Oceanospirillales</taxon>
        <taxon>Halomonadaceae</taxon>
        <taxon>Larsenimonas</taxon>
    </lineage>
</organism>